<keyword evidence="1" id="KW-1185">Reference proteome</keyword>
<dbReference type="GO" id="GO:0003676">
    <property type="term" value="F:nucleic acid binding"/>
    <property type="evidence" value="ECO:0007669"/>
    <property type="project" value="InterPro"/>
</dbReference>
<dbReference type="AlphaFoldDB" id="A0A6J0NVF8"/>
<dbReference type="KEGG" id="rsz:108858278"/>
<evidence type="ECO:0000313" key="1">
    <source>
        <dbReference type="Proteomes" id="UP000504610"/>
    </source>
</evidence>
<organism evidence="1 2">
    <name type="scientific">Raphanus sativus</name>
    <name type="common">Radish</name>
    <name type="synonym">Raphanus raphanistrum var. sativus</name>
    <dbReference type="NCBI Taxonomy" id="3726"/>
    <lineage>
        <taxon>Eukaryota</taxon>
        <taxon>Viridiplantae</taxon>
        <taxon>Streptophyta</taxon>
        <taxon>Embryophyta</taxon>
        <taxon>Tracheophyta</taxon>
        <taxon>Spermatophyta</taxon>
        <taxon>Magnoliopsida</taxon>
        <taxon>eudicotyledons</taxon>
        <taxon>Gunneridae</taxon>
        <taxon>Pentapetalae</taxon>
        <taxon>rosids</taxon>
        <taxon>malvids</taxon>
        <taxon>Brassicales</taxon>
        <taxon>Brassicaceae</taxon>
        <taxon>Brassiceae</taxon>
        <taxon>Raphanus</taxon>
    </lineage>
</organism>
<dbReference type="Proteomes" id="UP000504610">
    <property type="component" value="Chromosome 5"/>
</dbReference>
<dbReference type="Gene3D" id="3.30.420.10">
    <property type="entry name" value="Ribonuclease H-like superfamily/Ribonuclease H"/>
    <property type="match status" value="1"/>
</dbReference>
<reference evidence="1" key="1">
    <citation type="journal article" date="2019" name="Database">
        <title>The radish genome database (RadishGD): an integrated information resource for radish genomics.</title>
        <authorList>
            <person name="Yu H.J."/>
            <person name="Baek S."/>
            <person name="Lee Y.J."/>
            <person name="Cho A."/>
            <person name="Mun J.H."/>
        </authorList>
    </citation>
    <scope>NUCLEOTIDE SEQUENCE [LARGE SCALE GENOMIC DNA]</scope>
    <source>
        <strain evidence="1">cv. WK10039</strain>
    </source>
</reference>
<gene>
    <name evidence="2" type="primary">LOC108858278</name>
</gene>
<dbReference type="InterPro" id="IPR052160">
    <property type="entry name" value="Gypsy_RT_Integrase-like"/>
</dbReference>
<name>A0A6J0NVF8_RAPSA</name>
<dbReference type="PANTHER" id="PTHR47266">
    <property type="entry name" value="ENDONUCLEASE-RELATED"/>
    <property type="match status" value="1"/>
</dbReference>
<accession>A0A6J0NVF8</accession>
<dbReference type="RefSeq" id="XP_018487733.1">
    <property type="nucleotide sequence ID" value="XM_018632231.1"/>
</dbReference>
<dbReference type="OrthoDB" id="1723222at2759"/>
<evidence type="ECO:0000313" key="2">
    <source>
        <dbReference type="RefSeq" id="XP_018487733.1"/>
    </source>
</evidence>
<dbReference type="GeneID" id="108858278"/>
<sequence>MQKTVNTTRKEWSLKLDDALWTYITAYKTPLGTTTYHLVYDKACHLPVELEHKAAWIVKLLNFDIKSAKEKRTLQIHELEEIRHLAYESSKIYKEKTKAYHEKRIISRSFAPNDQVLIFNSRVKLFPEKLKSRWSRPFTIKEVRPYGAIVLLDKRGGEFVVNVQRLKPYLADITIIKGVEIPLSDPL</sequence>
<protein>
    <submittedName>
        <fullName evidence="2">Uncharacterized protein LOC108858278</fullName>
    </submittedName>
</protein>
<dbReference type="InterPro" id="IPR036397">
    <property type="entry name" value="RNaseH_sf"/>
</dbReference>
<reference evidence="2" key="2">
    <citation type="submission" date="2025-08" db="UniProtKB">
        <authorList>
            <consortium name="RefSeq"/>
        </authorList>
    </citation>
    <scope>IDENTIFICATION</scope>
    <source>
        <tissue evidence="2">Leaf</tissue>
    </source>
</reference>
<proteinExistence type="predicted"/>
<dbReference type="Gene3D" id="2.30.30.140">
    <property type="match status" value="1"/>
</dbReference>